<evidence type="ECO:0000313" key="2">
    <source>
        <dbReference type="Proteomes" id="UP000004349"/>
    </source>
</evidence>
<keyword evidence="1" id="KW-0449">Lipoprotein</keyword>
<accession>F9RLX9</accession>
<reference evidence="1 2" key="1">
    <citation type="journal article" date="2012" name="Int. J. Syst. Evol. Microbiol.">
        <title>Vibrio caribbeanicus sp. nov., isolated from the marine sponge Scleritoderma cyanea.</title>
        <authorList>
            <person name="Hoffmann M."/>
            <person name="Monday S.R."/>
            <person name="Allard M.W."/>
            <person name="Strain E.A."/>
            <person name="Whittaker P."/>
            <person name="Naum M."/>
            <person name="McCarthy P.J."/>
            <person name="Lopez J.V."/>
            <person name="Fischer M."/>
            <person name="Brown E.W."/>
        </authorList>
    </citation>
    <scope>NUCLEOTIDE SEQUENCE [LARGE SCALE GENOMIC DNA]</scope>
    <source>
        <strain evidence="1 2">LMG 19158</strain>
    </source>
</reference>
<dbReference type="AlphaFoldDB" id="F9RLX9"/>
<protein>
    <submittedName>
        <fullName evidence="1">Putative lipoprotein</fullName>
    </submittedName>
</protein>
<proteinExistence type="predicted"/>
<dbReference type="RefSeq" id="WP_005594399.1">
    <property type="nucleotide sequence ID" value="NZ_AFWE01000078.1"/>
</dbReference>
<name>F9RLX9_9VIBR</name>
<organism evidence="1 2">
    <name type="scientific">Vibrio scophthalmi LMG 19158</name>
    <dbReference type="NCBI Taxonomy" id="870967"/>
    <lineage>
        <taxon>Bacteria</taxon>
        <taxon>Pseudomonadati</taxon>
        <taxon>Pseudomonadota</taxon>
        <taxon>Gammaproteobacteria</taxon>
        <taxon>Vibrionales</taxon>
        <taxon>Vibrionaceae</taxon>
        <taxon>Vibrio</taxon>
    </lineage>
</organism>
<dbReference type="EMBL" id="AFWE01000078">
    <property type="protein sequence ID" value="EGU38679.1"/>
    <property type="molecule type" value="Genomic_DNA"/>
</dbReference>
<gene>
    <name evidence="1" type="ORF">VIS19158_02680</name>
</gene>
<dbReference type="Proteomes" id="UP000004349">
    <property type="component" value="Unassembled WGS sequence"/>
</dbReference>
<dbReference type="eggNOG" id="ENOG502ZIJM">
    <property type="taxonomic scope" value="Bacteria"/>
</dbReference>
<sequence length="163" mass="18403">MNRIILFTFFVIGLSACAPHDLEHQSIVVDVYPVQYQMSLFVDKKHLAKNELEWQRFYTDHHQTLLTRKVLFSYANAQGKKVVSGWQSELIAGGAQQKNITIEKGVDMGEFNVKVEIVDFKVVTPICQPQQISGYAKTPIGCAVNSSLWQSLAYPQDALAQEK</sequence>
<dbReference type="PROSITE" id="PS51257">
    <property type="entry name" value="PROKAR_LIPOPROTEIN"/>
    <property type="match status" value="1"/>
</dbReference>
<evidence type="ECO:0000313" key="1">
    <source>
        <dbReference type="EMBL" id="EGU38679.1"/>
    </source>
</evidence>
<comment type="caution">
    <text evidence="1">The sequence shown here is derived from an EMBL/GenBank/DDBJ whole genome shotgun (WGS) entry which is preliminary data.</text>
</comment>